<dbReference type="PANTHER" id="PTHR31435">
    <property type="entry name" value="PROTEIN NATD1"/>
    <property type="match status" value="1"/>
</dbReference>
<accession>A0A4V3CF67</accession>
<dbReference type="Proteomes" id="UP000215896">
    <property type="component" value="Unassembled WGS sequence"/>
</dbReference>
<dbReference type="InterPro" id="IPR000182">
    <property type="entry name" value="GNAT_dom"/>
</dbReference>
<gene>
    <name evidence="1" type="ORF">CGZ94_18505</name>
</gene>
<keyword evidence="1" id="KW-0808">Transferase</keyword>
<dbReference type="PROSITE" id="PS51186">
    <property type="entry name" value="GNAT"/>
    <property type="match status" value="1"/>
</dbReference>
<dbReference type="PANTHER" id="PTHR31435:SF10">
    <property type="entry name" value="BSR4717 PROTEIN"/>
    <property type="match status" value="1"/>
</dbReference>
<comment type="caution">
    <text evidence="1">The sequence shown here is derived from an EMBL/GenBank/DDBJ whole genome shotgun (WGS) entry which is preliminary data.</text>
</comment>
<dbReference type="EMBL" id="NMVO01000017">
    <property type="protein sequence ID" value="OYO09645.1"/>
    <property type="molecule type" value="Genomic_DNA"/>
</dbReference>
<evidence type="ECO:0000313" key="1">
    <source>
        <dbReference type="EMBL" id="OYO09645.1"/>
    </source>
</evidence>
<dbReference type="SUPFAM" id="SSF55729">
    <property type="entry name" value="Acyl-CoA N-acyltransferases (Nat)"/>
    <property type="match status" value="1"/>
</dbReference>
<dbReference type="Gene3D" id="3.40.630.30">
    <property type="match status" value="1"/>
</dbReference>
<proteinExistence type="predicted"/>
<evidence type="ECO:0000313" key="2">
    <source>
        <dbReference type="Proteomes" id="UP000215896"/>
    </source>
</evidence>
<name>A0A255G193_9ACTN</name>
<keyword evidence="2" id="KW-1185">Reference proteome</keyword>
<dbReference type="PROSITE" id="PS51729">
    <property type="entry name" value="GNAT_YJDJ"/>
    <property type="match status" value="1"/>
</dbReference>
<dbReference type="InterPro" id="IPR031165">
    <property type="entry name" value="GNAT_YJDJ"/>
</dbReference>
<dbReference type="CDD" id="cd04301">
    <property type="entry name" value="NAT_SF"/>
    <property type="match status" value="1"/>
</dbReference>
<organism evidence="1 2">
    <name type="scientific">Enemella evansiae</name>
    <dbReference type="NCBI Taxonomy" id="2016499"/>
    <lineage>
        <taxon>Bacteria</taxon>
        <taxon>Bacillati</taxon>
        <taxon>Actinomycetota</taxon>
        <taxon>Actinomycetes</taxon>
        <taxon>Propionibacteriales</taxon>
        <taxon>Propionibacteriaceae</taxon>
        <taxon>Enemella</taxon>
    </lineage>
</organism>
<dbReference type="OrthoDB" id="5405911at2"/>
<sequence>MLEFDHDPETHQYLVSFDGQPVGLIGYTLTDGVADFTHTEVNPETQGQGIAGQLTRYALDDVRERGWKLIPSCPYTRSWVDRHPEYADLLA</sequence>
<dbReference type="InterPro" id="IPR045057">
    <property type="entry name" value="Gcn5-rel_NAT"/>
</dbReference>
<dbReference type="RefSeq" id="WP_094356239.1">
    <property type="nucleotide sequence ID" value="NZ_NMVK01000006.1"/>
</dbReference>
<dbReference type="InterPro" id="IPR016181">
    <property type="entry name" value="Acyl_CoA_acyltransferase"/>
</dbReference>
<reference evidence="1 2" key="1">
    <citation type="submission" date="2017-07" db="EMBL/GenBank/DDBJ databases">
        <title>Draft whole genome sequences of clinical Proprionibacteriaceae strains.</title>
        <authorList>
            <person name="Bernier A.-M."/>
            <person name="Bernard K."/>
            <person name="Domingo M.-C."/>
        </authorList>
    </citation>
    <scope>NUCLEOTIDE SEQUENCE [LARGE SCALE GENOMIC DNA]</scope>
    <source>
        <strain evidence="1 2">NML 030167</strain>
    </source>
</reference>
<dbReference type="GO" id="GO:0016747">
    <property type="term" value="F:acyltransferase activity, transferring groups other than amino-acyl groups"/>
    <property type="evidence" value="ECO:0007669"/>
    <property type="project" value="InterPro"/>
</dbReference>
<dbReference type="AlphaFoldDB" id="A0A255G193"/>
<protein>
    <submittedName>
        <fullName evidence="1">GNAT family N-acetyltransferase</fullName>
    </submittedName>
</protein>
<dbReference type="Pfam" id="PF14542">
    <property type="entry name" value="Acetyltransf_CG"/>
    <property type="match status" value="1"/>
</dbReference>
<accession>A0A255G193</accession>